<dbReference type="GO" id="GO:0046040">
    <property type="term" value="P:IMP metabolic process"/>
    <property type="evidence" value="ECO:0007669"/>
    <property type="project" value="TreeGrafter"/>
</dbReference>
<feature type="binding site" evidence="11">
    <location>
        <begin position="274"/>
        <end position="280"/>
    </location>
    <ligand>
        <name>substrate</name>
    </ligand>
</feature>
<feature type="binding site" evidence="11">
    <location>
        <begin position="77"/>
        <end position="80"/>
    </location>
    <ligand>
        <name>IMP</name>
        <dbReference type="ChEBI" id="CHEBI:58053"/>
    </ligand>
</feature>
<gene>
    <name evidence="18" type="ORF">ROHU_012219</name>
</gene>
<evidence type="ECO:0000256" key="6">
    <source>
        <dbReference type="ARBA" id="ARBA00022755"/>
    </source>
</evidence>
<protein>
    <recommendedName>
        <fullName evidence="11 12">Adenylosuccinate synthetase</fullName>
        <shortName evidence="11">AMPSase</shortName>
        <shortName evidence="11">AdSS</shortName>
        <ecNumber evidence="11 12">6.3.4.4</ecNumber>
    </recommendedName>
    <alternativeName>
        <fullName evidence="11">IMP--aspartate ligase</fullName>
    </alternativeName>
</protein>
<dbReference type="GO" id="GO:0005525">
    <property type="term" value="F:GTP binding"/>
    <property type="evidence" value="ECO:0007669"/>
    <property type="project" value="UniProtKB-UniRule"/>
</dbReference>
<proteinExistence type="inferred from homology"/>
<dbReference type="InterPro" id="IPR018220">
    <property type="entry name" value="Adenylosuccin_syn_GTP-bd"/>
</dbReference>
<dbReference type="STRING" id="84645.A0A498LF65"/>
<evidence type="ECO:0000259" key="16">
    <source>
        <dbReference type="PROSITE" id="PS50192"/>
    </source>
</evidence>
<feature type="compositionally biased region" description="Polar residues" evidence="14">
    <location>
        <begin position="1"/>
        <end position="16"/>
    </location>
</feature>
<dbReference type="PROSITE" id="PS01266">
    <property type="entry name" value="ADENYLOSUCCIN_SYN_1"/>
    <property type="match status" value="1"/>
</dbReference>
<comment type="subcellular location">
    <subcellularLocation>
        <location evidence="11">Cytoplasm</location>
    </subcellularLocation>
</comment>
<feature type="active site" description="Proton acceptor" evidence="11">
    <location>
        <position position="52"/>
    </location>
</feature>
<keyword evidence="4 11" id="KW-0479">Metal-binding</keyword>
<evidence type="ECO:0000256" key="2">
    <source>
        <dbReference type="ARBA" id="ARBA00011738"/>
    </source>
</evidence>
<sequence>MAADSTMSNGQETASLNGEPALKRSRDSVDSLRIPPEPQNKVTVVLGAQWGDEGKGKVVDLLAMDADIVCRCQGGNNAGHTVVVDSVEYDFHLLPSGVLNKKATSFIGNGVVIHLPGLFEEAEKNSQKGNDFSVFEEKFRVLAGHFQTTYPNLNIDIDAELEQLKGFAERLRPLVTDGVYFMHKALSGPSKKILVEGANAALLDIDFGTYPFVTSSNCTVGGVCTGLGVPPSHVGRVYGVVKAYTTRVGVGAFPTEQDNETGDLLQSRGREFGVTTGRRRRCGWLDLVLVRYAHMVNGFSAIALTKLDILDTLPEIKIGIAYTVDGKPLPSFPANMDVLTKVQVTYETFPGWCCSTEGVRSFDELPSQAQAYIRYIENFLKVPGNLYVSTFCKPRETLVKVEDEFPEVMHRVFPSCVPLQRCGGCCTDEALLCVNVSTHITVIQNGAQPVRAVNSAVKQRSEFTLLAKRIGRDLSNTFAKLEKLTILAKRKSLFDDKATEIDELTYIVKQDINSLNKQIAGLQELVRSRSGQNGRHLQTHSNTIVVSLQSKLASMSSDFKSVLEVRTENLKQQRSRQEQFSQTPASSSAYHTNSFNNSVLMQDDSKKTDISIDMDLSSSQQMQLINERDSYIQNRADTMQNIESTIVELGSIFQQLAHMVKEQEETVQRIDANVEDTQLNVELAHTEILKYFQSVSNNRWLLIKMFLILIIFFIVFVVFMT</sequence>
<dbReference type="InterPro" id="IPR006012">
    <property type="entry name" value="Syntaxin/epimorphin_CS"/>
</dbReference>
<evidence type="ECO:0000256" key="9">
    <source>
        <dbReference type="ARBA" id="ARBA00023054"/>
    </source>
</evidence>
<dbReference type="AlphaFoldDB" id="A0A498LF65"/>
<feature type="binding site" evidence="11">
    <location>
        <begin position="52"/>
        <end position="55"/>
    </location>
    <ligand>
        <name>IMP</name>
        <dbReference type="ChEBI" id="CHEBI:58053"/>
    </ligand>
</feature>
<evidence type="ECO:0000256" key="5">
    <source>
        <dbReference type="ARBA" id="ARBA00022741"/>
    </source>
</evidence>
<dbReference type="FunFam" id="3.90.170.10:FF:000001">
    <property type="entry name" value="Adenylosuccinate synthetase"/>
    <property type="match status" value="1"/>
</dbReference>
<comment type="similarity">
    <text evidence="11 12">Belongs to the adenylosuccinate synthetase family.</text>
</comment>
<feature type="binding site" evidence="11">
    <location>
        <begin position="306"/>
        <end position="308"/>
    </location>
    <ligand>
        <name>GTP</name>
        <dbReference type="ChEBI" id="CHEBI:37565"/>
    </ligand>
</feature>
<keyword evidence="15" id="KW-0812">Transmembrane</keyword>
<dbReference type="SMART" id="SM00141">
    <property type="entry name" value="PDGF"/>
    <property type="match status" value="1"/>
</dbReference>
<dbReference type="InterPro" id="IPR000072">
    <property type="entry name" value="PDGF/VEGF_dom"/>
</dbReference>
<keyword evidence="19" id="KW-1185">Reference proteome</keyword>
<dbReference type="Pfam" id="PF05739">
    <property type="entry name" value="SNARE"/>
    <property type="match status" value="1"/>
</dbReference>
<dbReference type="PANTHER" id="PTHR11846">
    <property type="entry name" value="ADENYLOSUCCINATE SYNTHETASE"/>
    <property type="match status" value="1"/>
</dbReference>
<comment type="pathway">
    <text evidence="11 12">Purine metabolism; AMP biosynthesis via de novo pathway; AMP from IMP: step 1/2.</text>
</comment>
<keyword evidence="15" id="KW-1133">Transmembrane helix</keyword>
<feature type="binding site" evidence="11">
    <location>
        <position position="278"/>
    </location>
    <ligand>
        <name>IMP</name>
        <dbReference type="ChEBI" id="CHEBI:58053"/>
    </ligand>
</feature>
<feature type="binding site" evidence="11">
    <location>
        <position position="214"/>
    </location>
    <ligand>
        <name>IMP</name>
        <dbReference type="ChEBI" id="CHEBI:58053"/>
    </ligand>
</feature>
<feature type="domain" description="T-SNARE coiled-coil homology" evidence="16">
    <location>
        <begin position="629"/>
        <end position="691"/>
    </location>
</feature>
<dbReference type="GO" id="GO:0005484">
    <property type="term" value="F:SNAP receptor activity"/>
    <property type="evidence" value="ECO:0007669"/>
    <property type="project" value="InterPro"/>
</dbReference>
<comment type="similarity">
    <text evidence="13">Belongs to the PDGF/VEGF growth factor family.</text>
</comment>
<dbReference type="GO" id="GO:0005737">
    <property type="term" value="C:cytoplasm"/>
    <property type="evidence" value="ECO:0007669"/>
    <property type="project" value="UniProtKB-SubCell"/>
</dbReference>
<dbReference type="SMART" id="SM00788">
    <property type="entry name" value="Adenylsucc_synt"/>
    <property type="match status" value="1"/>
</dbReference>
<evidence type="ECO:0000256" key="1">
    <source>
        <dbReference type="ARBA" id="ARBA00009063"/>
    </source>
</evidence>
<keyword evidence="5 11" id="KW-0547">Nucleotide-binding</keyword>
<keyword evidence="11" id="KW-0963">Cytoplasm</keyword>
<dbReference type="GO" id="GO:0016020">
    <property type="term" value="C:membrane"/>
    <property type="evidence" value="ECO:0007669"/>
    <property type="project" value="InterPro"/>
</dbReference>
<feature type="binding site" evidence="11">
    <location>
        <position position="199"/>
    </location>
    <ligand>
        <name>IMP</name>
        <dbReference type="ChEBI" id="CHEBI:58053"/>
    </ligand>
</feature>
<feature type="binding site" evidence="11">
    <location>
        <position position="79"/>
    </location>
    <ligand>
        <name>Mg(2+)</name>
        <dbReference type="ChEBI" id="CHEBI:18420"/>
    </ligand>
</feature>
<feature type="binding site" evidence="11">
    <location>
        <position position="52"/>
    </location>
    <ligand>
        <name>Mg(2+)</name>
        <dbReference type="ChEBI" id="CHEBI:18420"/>
    </ligand>
</feature>
<comment type="function">
    <text evidence="12">Plays an important role in the de novo pathway of purine nucleotide biosynthesis.</text>
</comment>
<dbReference type="FunFam" id="1.20.58.70:FF:000005">
    <property type="entry name" value="syntaxin-5 isoform X1"/>
    <property type="match status" value="1"/>
</dbReference>
<feature type="transmembrane region" description="Helical" evidence="15">
    <location>
        <begin position="700"/>
        <end position="720"/>
    </location>
</feature>
<evidence type="ECO:0000256" key="7">
    <source>
        <dbReference type="ARBA" id="ARBA00022842"/>
    </source>
</evidence>
<dbReference type="CDD" id="cd15844">
    <property type="entry name" value="SNARE_syntaxin5"/>
    <property type="match status" value="1"/>
</dbReference>
<dbReference type="GO" id="GO:0004019">
    <property type="term" value="F:adenylosuccinate synthase activity"/>
    <property type="evidence" value="ECO:0007669"/>
    <property type="project" value="UniProtKB-UniRule"/>
</dbReference>
<dbReference type="Gene3D" id="3.90.170.10">
    <property type="entry name" value="Adenylosuccinate Synthetase, subunit A, domain 3"/>
    <property type="match status" value="1"/>
</dbReference>
<feature type="binding site" evidence="11">
    <location>
        <position position="148"/>
    </location>
    <ligand>
        <name>IMP</name>
        <dbReference type="ChEBI" id="CHEBI:58053"/>
    </ligand>
</feature>
<dbReference type="PROSITE" id="PS50278">
    <property type="entry name" value="PDGF_2"/>
    <property type="match status" value="1"/>
</dbReference>
<organism evidence="18 19">
    <name type="scientific">Labeo rohita</name>
    <name type="common">Indian major carp</name>
    <name type="synonym">Cyprinus rohita</name>
    <dbReference type="NCBI Taxonomy" id="84645"/>
    <lineage>
        <taxon>Eukaryota</taxon>
        <taxon>Metazoa</taxon>
        <taxon>Chordata</taxon>
        <taxon>Craniata</taxon>
        <taxon>Vertebrata</taxon>
        <taxon>Euteleostomi</taxon>
        <taxon>Actinopterygii</taxon>
        <taxon>Neopterygii</taxon>
        <taxon>Teleostei</taxon>
        <taxon>Ostariophysi</taxon>
        <taxon>Cypriniformes</taxon>
        <taxon>Cyprinidae</taxon>
        <taxon>Labeoninae</taxon>
        <taxon>Labeonini</taxon>
        <taxon>Labeo</taxon>
    </lineage>
</organism>
<feature type="binding site" evidence="11">
    <location>
        <begin position="51"/>
        <end position="57"/>
    </location>
    <ligand>
        <name>GTP</name>
        <dbReference type="ChEBI" id="CHEBI:37565"/>
    </ligand>
</feature>
<comment type="catalytic activity">
    <reaction evidence="11 12">
        <text>IMP + L-aspartate + GTP = N(6)-(1,2-dicarboxyethyl)-AMP + GDP + phosphate + 2 H(+)</text>
        <dbReference type="Rhea" id="RHEA:15753"/>
        <dbReference type="ChEBI" id="CHEBI:15378"/>
        <dbReference type="ChEBI" id="CHEBI:29991"/>
        <dbReference type="ChEBI" id="CHEBI:37565"/>
        <dbReference type="ChEBI" id="CHEBI:43474"/>
        <dbReference type="ChEBI" id="CHEBI:57567"/>
        <dbReference type="ChEBI" id="CHEBI:58053"/>
        <dbReference type="ChEBI" id="CHEBI:58189"/>
        <dbReference type="EC" id="6.3.4.4"/>
    </reaction>
</comment>
<accession>A0A498LF65</accession>
<dbReference type="InterPro" id="IPR001114">
    <property type="entry name" value="Adenylosuccinate_synthetase"/>
</dbReference>
<dbReference type="Gene3D" id="1.20.58.70">
    <property type="match status" value="1"/>
</dbReference>
<evidence type="ECO:0000256" key="12">
    <source>
        <dbReference type="RuleBase" id="RU000520"/>
    </source>
</evidence>
<evidence type="ECO:0000256" key="4">
    <source>
        <dbReference type="ARBA" id="ARBA00022723"/>
    </source>
</evidence>
<comment type="caution">
    <text evidence="18">The sequence shown here is derived from an EMBL/GenBank/DDBJ whole genome shotgun (WGS) entry which is preliminary data.</text>
</comment>
<dbReference type="Proteomes" id="UP000290572">
    <property type="component" value="Unassembled WGS sequence"/>
</dbReference>
<dbReference type="InterPro" id="IPR029034">
    <property type="entry name" value="Cystine-knot_cytokine"/>
</dbReference>
<dbReference type="InterPro" id="IPR010989">
    <property type="entry name" value="SNARE"/>
</dbReference>
<reference evidence="18 19" key="1">
    <citation type="submission" date="2018-03" db="EMBL/GenBank/DDBJ databases">
        <title>Draft genome sequence of Rohu Carp (Labeo rohita).</title>
        <authorList>
            <person name="Das P."/>
            <person name="Kushwaha B."/>
            <person name="Joshi C.G."/>
            <person name="Kumar D."/>
            <person name="Nagpure N.S."/>
            <person name="Sahoo L."/>
            <person name="Das S.P."/>
            <person name="Bit A."/>
            <person name="Patnaik S."/>
            <person name="Meher P.K."/>
            <person name="Jayasankar P."/>
            <person name="Koringa P.G."/>
            <person name="Patel N.V."/>
            <person name="Hinsu A.T."/>
            <person name="Kumar R."/>
            <person name="Pandey M."/>
            <person name="Agarwal S."/>
            <person name="Srivastava S."/>
            <person name="Singh M."/>
            <person name="Iquebal M.A."/>
            <person name="Jaiswal S."/>
            <person name="Angadi U.B."/>
            <person name="Kumar N."/>
            <person name="Raza M."/>
            <person name="Shah T.M."/>
            <person name="Rai A."/>
            <person name="Jena J.K."/>
        </authorList>
    </citation>
    <scope>NUCLEOTIDE SEQUENCE [LARGE SCALE GENOMIC DNA]</scope>
    <source>
        <strain evidence="18">DASCIFA01</strain>
        <tissue evidence="18">Testis</tissue>
    </source>
</reference>
<dbReference type="SMART" id="SM00397">
    <property type="entry name" value="t_SNARE"/>
    <property type="match status" value="1"/>
</dbReference>
<dbReference type="SUPFAM" id="SSF57501">
    <property type="entry name" value="Cystine-knot cytokines"/>
    <property type="match status" value="1"/>
</dbReference>
<keyword evidence="8 13" id="KW-0339">Growth factor</keyword>
<evidence type="ECO:0000256" key="14">
    <source>
        <dbReference type="SAM" id="MobiDB-lite"/>
    </source>
</evidence>
<comment type="function">
    <text evidence="11">Plays an important role in the de novo pathway and in the salvage pathway of purine nucleotide biosynthesis. Catalyzes the first commited step in the biosynthesis of AMP from IMP.</text>
</comment>
<dbReference type="SUPFAM" id="SSF52540">
    <property type="entry name" value="P-loop containing nucleoside triphosphate hydrolases"/>
    <property type="match status" value="1"/>
</dbReference>
<dbReference type="Pfam" id="PF00709">
    <property type="entry name" value="Adenylsucc_synt"/>
    <property type="match status" value="2"/>
</dbReference>
<dbReference type="InterPro" id="IPR042111">
    <property type="entry name" value="Adenylosuccinate_synth_dom3"/>
</dbReference>
<dbReference type="PROSITE" id="PS00914">
    <property type="entry name" value="SYNTAXIN"/>
    <property type="match status" value="1"/>
</dbReference>
<feature type="compositionally biased region" description="Basic and acidic residues" evidence="14">
    <location>
        <begin position="21"/>
        <end position="30"/>
    </location>
</feature>
<keyword evidence="6 11" id="KW-0658">Purine biosynthesis</keyword>
<evidence type="ECO:0000313" key="19">
    <source>
        <dbReference type="Proteomes" id="UP000290572"/>
    </source>
</evidence>
<evidence type="ECO:0000259" key="17">
    <source>
        <dbReference type="PROSITE" id="PS50278"/>
    </source>
</evidence>
<comment type="cofactor">
    <cofactor evidence="11">
        <name>Mg(2+)</name>
        <dbReference type="ChEBI" id="CHEBI:18420"/>
    </cofactor>
    <text evidence="11">Binds 1 Mg(2+) ion per subunit.</text>
</comment>
<keyword evidence="10 11" id="KW-0342">GTP-binding</keyword>
<feature type="active site" description="Proton donor" evidence="11">
    <location>
        <position position="80"/>
    </location>
</feature>
<dbReference type="PROSITE" id="PS50192">
    <property type="entry name" value="T_SNARE"/>
    <property type="match status" value="1"/>
</dbReference>
<dbReference type="EC" id="6.3.4.4" evidence="11 12"/>
<dbReference type="GO" id="GO:0006886">
    <property type="term" value="P:intracellular protein transport"/>
    <property type="evidence" value="ECO:0007669"/>
    <property type="project" value="InterPro"/>
</dbReference>
<dbReference type="InterPro" id="IPR027417">
    <property type="entry name" value="P-loop_NTPase"/>
</dbReference>
<dbReference type="GO" id="GO:0044208">
    <property type="term" value="P:'de novo' AMP biosynthetic process"/>
    <property type="evidence" value="ECO:0007669"/>
    <property type="project" value="UniProtKB-UniRule"/>
</dbReference>
<dbReference type="PROSITE" id="PS00249">
    <property type="entry name" value="PDGF_1"/>
    <property type="match status" value="1"/>
</dbReference>
<evidence type="ECO:0000256" key="8">
    <source>
        <dbReference type="ARBA" id="ARBA00023030"/>
    </source>
</evidence>
<keyword evidence="3 11" id="KW-0436">Ligase</keyword>
<keyword evidence="9" id="KW-0175">Coiled coil</keyword>
<dbReference type="GO" id="GO:0008083">
    <property type="term" value="F:growth factor activity"/>
    <property type="evidence" value="ECO:0007669"/>
    <property type="project" value="UniProtKB-KW"/>
</dbReference>
<evidence type="ECO:0000256" key="3">
    <source>
        <dbReference type="ARBA" id="ARBA00022598"/>
    </source>
</evidence>
<dbReference type="InterPro" id="IPR042109">
    <property type="entry name" value="Adenylosuccinate_synth_dom1"/>
</dbReference>
<comment type="similarity">
    <text evidence="1">Belongs to the syntaxin family.</text>
</comment>
<dbReference type="UniPathway" id="UPA00075">
    <property type="reaction ID" value="UER00335"/>
</dbReference>
<feature type="domain" description="Platelet-derived growth factor (PDGF) family profile" evidence="17">
    <location>
        <begin position="375"/>
        <end position="444"/>
    </location>
</feature>
<dbReference type="GO" id="GO:0000287">
    <property type="term" value="F:magnesium ion binding"/>
    <property type="evidence" value="ECO:0007669"/>
    <property type="project" value="UniProtKB-UniRule"/>
</dbReference>
<evidence type="ECO:0000256" key="15">
    <source>
        <dbReference type="SAM" id="Phobius"/>
    </source>
</evidence>
<evidence type="ECO:0000256" key="13">
    <source>
        <dbReference type="RuleBase" id="RU003818"/>
    </source>
</evidence>
<keyword evidence="15" id="KW-0472">Membrane</keyword>
<keyword evidence="7 11" id="KW-0460">Magnesium</keyword>
<evidence type="ECO:0000313" key="18">
    <source>
        <dbReference type="EMBL" id="RXN06938.1"/>
    </source>
</evidence>
<dbReference type="EMBL" id="QBIY01013357">
    <property type="protein sequence ID" value="RXN06938.1"/>
    <property type="molecule type" value="Genomic_DNA"/>
</dbReference>
<dbReference type="PANTHER" id="PTHR11846:SF11">
    <property type="entry name" value="ADENYLOSUCCINATE SYNTHETASE"/>
    <property type="match status" value="1"/>
</dbReference>
<feature type="region of interest" description="Disordered" evidence="14">
    <location>
        <begin position="1"/>
        <end position="36"/>
    </location>
</feature>
<feature type="binding site" evidence="11">
    <location>
        <position position="280"/>
    </location>
    <ligand>
        <name>GTP</name>
        <dbReference type="ChEBI" id="CHEBI:37565"/>
    </ligand>
</feature>
<dbReference type="CDD" id="cd03108">
    <property type="entry name" value="AdSS"/>
    <property type="match status" value="1"/>
</dbReference>
<dbReference type="SUPFAM" id="SSF47661">
    <property type="entry name" value="t-snare proteins"/>
    <property type="match status" value="1"/>
</dbReference>
<comment type="subunit">
    <text evidence="2 11">Homodimer.</text>
</comment>
<feature type="binding site" evidence="11">
    <location>
        <begin position="79"/>
        <end position="81"/>
    </location>
    <ligand>
        <name>GTP</name>
        <dbReference type="ChEBI" id="CHEBI:37565"/>
    </ligand>
</feature>
<dbReference type="Gene3D" id="3.40.440.10">
    <property type="entry name" value="Adenylosuccinate Synthetase, subunit A, domain 1"/>
    <property type="match status" value="2"/>
</dbReference>
<evidence type="ECO:0000256" key="11">
    <source>
        <dbReference type="HAMAP-Rule" id="MF_03125"/>
    </source>
</evidence>
<dbReference type="InterPro" id="IPR023581">
    <property type="entry name" value="PD_growth_factor_CS"/>
</dbReference>
<evidence type="ECO:0000256" key="10">
    <source>
        <dbReference type="ARBA" id="ARBA00023134"/>
    </source>
</evidence>
<dbReference type="HAMAP" id="MF_00011">
    <property type="entry name" value="Adenylosucc_synth"/>
    <property type="match status" value="1"/>
</dbReference>
<name>A0A498LF65_LABRO</name>
<dbReference type="InterPro" id="IPR000727">
    <property type="entry name" value="T_SNARE_dom"/>
</dbReference>
<dbReference type="GO" id="GO:0016192">
    <property type="term" value="P:vesicle-mediated transport"/>
    <property type="evidence" value="ECO:0007669"/>
    <property type="project" value="InterPro"/>
</dbReference>
<dbReference type="Pfam" id="PF00341">
    <property type="entry name" value="PDGF"/>
    <property type="match status" value="1"/>
</dbReference>
<comment type="caution">
    <text evidence="11">Lacks conserved residue(s) required for the propagation of feature annotation.</text>
</comment>
<feature type="region of interest" description="Disordered" evidence="14">
    <location>
        <begin position="570"/>
        <end position="592"/>
    </location>
</feature>
<feature type="compositionally biased region" description="Polar residues" evidence="14">
    <location>
        <begin position="578"/>
        <end position="592"/>
    </location>
</feature>